<name>A0A2R8BYL8_9RHOB</name>
<evidence type="ECO:0000259" key="3">
    <source>
        <dbReference type="SMART" id="SM01007"/>
    </source>
</evidence>
<evidence type="ECO:0000313" key="5">
    <source>
        <dbReference type="Proteomes" id="UP000244912"/>
    </source>
</evidence>
<reference evidence="5" key="1">
    <citation type="submission" date="2018-03" db="EMBL/GenBank/DDBJ databases">
        <authorList>
            <person name="Rodrigo-Torres L."/>
            <person name="Arahal R. D."/>
            <person name="Lucena T."/>
        </authorList>
    </citation>
    <scope>NUCLEOTIDE SEQUENCE [LARGE SCALE GENOMIC DNA]</scope>
    <source>
        <strain evidence="5">CECT 8504</strain>
    </source>
</reference>
<dbReference type="Proteomes" id="UP000244912">
    <property type="component" value="Unassembled WGS sequence"/>
</dbReference>
<dbReference type="SUPFAM" id="SSF53639">
    <property type="entry name" value="AraD/HMP-PK domain-like"/>
    <property type="match status" value="1"/>
</dbReference>
<dbReference type="GO" id="GO:0005829">
    <property type="term" value="C:cytosol"/>
    <property type="evidence" value="ECO:0007669"/>
    <property type="project" value="TreeGrafter"/>
</dbReference>
<dbReference type="PANTHER" id="PTHR22789">
    <property type="entry name" value="FUCULOSE PHOSPHATE ALDOLASE"/>
    <property type="match status" value="1"/>
</dbReference>
<keyword evidence="2 4" id="KW-0456">Lyase</keyword>
<sequence length="218" mass="23543">MTYDDTNEARQALIDACRAMEAKGLNQGTSGNASFRAGSTMVITPSGTPYDIMTPNMLVAIPLDGSPDPSGRKPSTEWHFHQALFNAKPGIQSVFHAHPAHATAQAMTRAPIPACHYMIAAFGGPDVRVADYARFGTQALSDAVVAAMEGRQGCLMANHGATTTGETIERALWRMEELEHLARTYILSRMAGAPHILSDAEIEETLAAFEDYGLRRLP</sequence>
<dbReference type="SMART" id="SM01007">
    <property type="entry name" value="Aldolase_II"/>
    <property type="match status" value="1"/>
</dbReference>
<feature type="domain" description="Class II aldolase/adducin N-terminal" evidence="3">
    <location>
        <begin position="11"/>
        <end position="186"/>
    </location>
</feature>
<dbReference type="InterPro" id="IPR050197">
    <property type="entry name" value="Aldolase_class_II_sugar_metab"/>
</dbReference>
<proteinExistence type="predicted"/>
<dbReference type="EC" id="4.1.2.17" evidence="4"/>
<dbReference type="GO" id="GO:0046872">
    <property type="term" value="F:metal ion binding"/>
    <property type="evidence" value="ECO:0007669"/>
    <property type="project" value="UniProtKB-KW"/>
</dbReference>
<dbReference type="InterPro" id="IPR036409">
    <property type="entry name" value="Aldolase_II/adducin_N_sf"/>
</dbReference>
<dbReference type="GO" id="GO:0019323">
    <property type="term" value="P:pentose catabolic process"/>
    <property type="evidence" value="ECO:0007669"/>
    <property type="project" value="TreeGrafter"/>
</dbReference>
<accession>A0A2R8BYL8</accession>
<evidence type="ECO:0000256" key="1">
    <source>
        <dbReference type="ARBA" id="ARBA00022723"/>
    </source>
</evidence>
<keyword evidence="5" id="KW-1185">Reference proteome</keyword>
<protein>
    <submittedName>
        <fullName evidence="4">L-fuculose phosphate aldolase</fullName>
        <ecNumber evidence="4">4.1.2.17</ecNumber>
    </submittedName>
</protein>
<dbReference type="PANTHER" id="PTHR22789:SF0">
    <property type="entry name" value="3-OXO-TETRONATE 4-PHOSPHATE DECARBOXYLASE-RELATED"/>
    <property type="match status" value="1"/>
</dbReference>
<dbReference type="EMBL" id="ONZF01000008">
    <property type="protein sequence ID" value="SPJ25278.1"/>
    <property type="molecule type" value="Genomic_DNA"/>
</dbReference>
<evidence type="ECO:0000313" key="4">
    <source>
        <dbReference type="EMBL" id="SPJ25278.1"/>
    </source>
</evidence>
<dbReference type="InterPro" id="IPR001303">
    <property type="entry name" value="Aldolase_II/adducin_N"/>
</dbReference>
<dbReference type="Gene3D" id="3.40.225.10">
    <property type="entry name" value="Class II aldolase/adducin N-terminal domain"/>
    <property type="match status" value="1"/>
</dbReference>
<organism evidence="4 5">
    <name type="scientific">Palleronia abyssalis</name>
    <dbReference type="NCBI Taxonomy" id="1501240"/>
    <lineage>
        <taxon>Bacteria</taxon>
        <taxon>Pseudomonadati</taxon>
        <taxon>Pseudomonadota</taxon>
        <taxon>Alphaproteobacteria</taxon>
        <taxon>Rhodobacterales</taxon>
        <taxon>Roseobacteraceae</taxon>
        <taxon>Palleronia</taxon>
    </lineage>
</organism>
<keyword evidence="1" id="KW-0479">Metal-binding</keyword>
<dbReference type="Pfam" id="PF00596">
    <property type="entry name" value="Aldolase_II"/>
    <property type="match status" value="1"/>
</dbReference>
<dbReference type="GO" id="GO:0008738">
    <property type="term" value="F:L-fuculose-phosphate aldolase activity"/>
    <property type="evidence" value="ECO:0007669"/>
    <property type="project" value="UniProtKB-EC"/>
</dbReference>
<dbReference type="RefSeq" id="WP_108895085.1">
    <property type="nucleotide sequence ID" value="NZ_ONZF01000008.1"/>
</dbReference>
<gene>
    <name evidence="4" type="primary">fucA</name>
    <name evidence="4" type="ORF">PAA8504_03129</name>
</gene>
<evidence type="ECO:0000256" key="2">
    <source>
        <dbReference type="ARBA" id="ARBA00023239"/>
    </source>
</evidence>
<dbReference type="AlphaFoldDB" id="A0A2R8BYL8"/>
<dbReference type="OrthoDB" id="5291399at2"/>